<comment type="caution">
    <text evidence="5">The sequence shown here is derived from an EMBL/GenBank/DDBJ whole genome shotgun (WGS) entry which is preliminary data.</text>
</comment>
<evidence type="ECO:0000256" key="3">
    <source>
        <dbReference type="SAM" id="MobiDB-lite"/>
    </source>
</evidence>
<dbReference type="PANTHER" id="PTHR43877">
    <property type="entry name" value="AMINOALKYLPHOSPHONATE N-ACETYLTRANSFERASE-RELATED-RELATED"/>
    <property type="match status" value="1"/>
</dbReference>
<evidence type="ECO:0000313" key="6">
    <source>
        <dbReference type="Proteomes" id="UP000033448"/>
    </source>
</evidence>
<evidence type="ECO:0000256" key="2">
    <source>
        <dbReference type="ARBA" id="ARBA00023315"/>
    </source>
</evidence>
<keyword evidence="1 5" id="KW-0808">Transferase</keyword>
<evidence type="ECO:0000313" key="5">
    <source>
        <dbReference type="EMBL" id="KJL23941.1"/>
    </source>
</evidence>
<dbReference type="EC" id="2.3.1.189" evidence="5"/>
<dbReference type="GO" id="GO:0035447">
    <property type="term" value="F:mycothiol synthase activity"/>
    <property type="evidence" value="ECO:0007669"/>
    <property type="project" value="UniProtKB-EC"/>
</dbReference>
<dbReference type="Gene3D" id="3.40.630.30">
    <property type="match status" value="1"/>
</dbReference>
<gene>
    <name evidence="5" type="primary">mshD_4</name>
    <name evidence="5" type="ORF">RL72_01893</name>
</gene>
<dbReference type="PATRIC" id="fig|582680.7.peg.1942"/>
<name>A0A0F0KXH1_9MICO</name>
<keyword evidence="2 5" id="KW-0012">Acyltransferase</keyword>
<dbReference type="NCBIfam" id="TIGR01575">
    <property type="entry name" value="rimI"/>
    <property type="match status" value="1"/>
</dbReference>
<keyword evidence="6" id="KW-1185">Reference proteome</keyword>
<feature type="compositionally biased region" description="Low complexity" evidence="3">
    <location>
        <begin position="180"/>
        <end position="196"/>
    </location>
</feature>
<dbReference type="InterPro" id="IPR006464">
    <property type="entry name" value="AcTrfase_RimI/Ard1"/>
</dbReference>
<feature type="domain" description="N-acetyltransferase" evidence="4">
    <location>
        <begin position="1"/>
        <end position="151"/>
    </location>
</feature>
<dbReference type="SUPFAM" id="SSF55729">
    <property type="entry name" value="Acyl-CoA N-acyltransferases (Nat)"/>
    <property type="match status" value="1"/>
</dbReference>
<protein>
    <submittedName>
        <fullName evidence="5">Mycothiol acetyltransferase</fullName>
        <ecNumber evidence="5">2.3.1.189</ecNumber>
    </submittedName>
</protein>
<dbReference type="AlphaFoldDB" id="A0A0F0KXH1"/>
<dbReference type="InterPro" id="IPR000182">
    <property type="entry name" value="GNAT_dom"/>
</dbReference>
<dbReference type="InterPro" id="IPR016181">
    <property type="entry name" value="Acyl_CoA_acyltransferase"/>
</dbReference>
<dbReference type="EMBL" id="JYIT01000075">
    <property type="protein sequence ID" value="KJL23941.1"/>
    <property type="molecule type" value="Genomic_DNA"/>
</dbReference>
<sequence length="204" mass="21810">MIRPATPGDLDAIMLIERRSFPTDAWSAEMMAAELASPHGRYLVDAESAGESELVVGYGGVRALRGSADADIQTIALDAAHRGSGRGRALLRALLAEAAERGAREVFLEVRADNPVAERLYVSEGFVEIGRRAGYYQPDDVDAIVMRLELRGRDAAVLRVGSPDRAQSEGDGAETLNRPENGNTENGNTENGNAENGNEEGSDV</sequence>
<dbReference type="Proteomes" id="UP000033448">
    <property type="component" value="Unassembled WGS sequence"/>
</dbReference>
<evidence type="ECO:0000259" key="4">
    <source>
        <dbReference type="PROSITE" id="PS51186"/>
    </source>
</evidence>
<feature type="region of interest" description="Disordered" evidence="3">
    <location>
        <begin position="159"/>
        <end position="204"/>
    </location>
</feature>
<dbReference type="GO" id="GO:0008080">
    <property type="term" value="F:N-acetyltransferase activity"/>
    <property type="evidence" value="ECO:0007669"/>
    <property type="project" value="InterPro"/>
</dbReference>
<organism evidence="5 6">
    <name type="scientific">Microbacterium azadirachtae</name>
    <dbReference type="NCBI Taxonomy" id="582680"/>
    <lineage>
        <taxon>Bacteria</taxon>
        <taxon>Bacillati</taxon>
        <taxon>Actinomycetota</taxon>
        <taxon>Actinomycetes</taxon>
        <taxon>Micrococcales</taxon>
        <taxon>Microbacteriaceae</taxon>
        <taxon>Microbacterium</taxon>
    </lineage>
</organism>
<dbReference type="InterPro" id="IPR050832">
    <property type="entry name" value="Bact_Acetyltransf"/>
</dbReference>
<dbReference type="Pfam" id="PF00583">
    <property type="entry name" value="Acetyltransf_1"/>
    <property type="match status" value="1"/>
</dbReference>
<reference evidence="5 6" key="1">
    <citation type="submission" date="2015-02" db="EMBL/GenBank/DDBJ databases">
        <title>Draft genome sequences of ten Microbacterium spp. with emphasis on heavy metal contaminated environments.</title>
        <authorList>
            <person name="Corretto E."/>
        </authorList>
    </citation>
    <scope>NUCLEOTIDE SEQUENCE [LARGE SCALE GENOMIC DNA]</scope>
    <source>
        <strain evidence="5 6">DSM 23848</strain>
    </source>
</reference>
<proteinExistence type="predicted"/>
<accession>A0A0F0KXH1</accession>
<evidence type="ECO:0000256" key="1">
    <source>
        <dbReference type="ARBA" id="ARBA00022679"/>
    </source>
</evidence>
<dbReference type="PROSITE" id="PS51186">
    <property type="entry name" value="GNAT"/>
    <property type="match status" value="1"/>
</dbReference>